<comment type="similarity">
    <text evidence="2 15">Belongs to the FPG family.</text>
</comment>
<comment type="cofactor">
    <cofactor evidence="15">
        <name>Zn(2+)</name>
        <dbReference type="ChEBI" id="CHEBI:29105"/>
    </cofactor>
    <text evidence="15">Binds 1 zinc ion per subunit.</text>
</comment>
<protein>
    <recommendedName>
        <fullName evidence="15">Formamidopyrimidine-DNA glycosylase</fullName>
        <shortName evidence="15">Fapy-DNA glycosylase</shortName>
        <ecNumber evidence="15">3.2.2.23</ecNumber>
    </recommendedName>
    <alternativeName>
        <fullName evidence="15">DNA-(apurinic or apyrimidinic site) lyase MutM</fullName>
        <shortName evidence="15">AP lyase MutM</shortName>
        <ecNumber evidence="15">4.2.99.18</ecNumber>
    </alternativeName>
</protein>
<comment type="subunit">
    <text evidence="3 15">Monomer.</text>
</comment>
<dbReference type="NCBIfam" id="TIGR00577">
    <property type="entry name" value="fpg"/>
    <property type="match status" value="1"/>
</dbReference>
<dbReference type="InterPro" id="IPR015886">
    <property type="entry name" value="H2TH_FPG"/>
</dbReference>
<dbReference type="Gene3D" id="1.10.8.50">
    <property type="match status" value="1"/>
</dbReference>
<feature type="active site" description="Schiff-base intermediate with DNA" evidence="15">
    <location>
        <position position="37"/>
    </location>
</feature>
<evidence type="ECO:0000256" key="11">
    <source>
        <dbReference type="ARBA" id="ARBA00023239"/>
    </source>
</evidence>
<dbReference type="InterPro" id="IPR020629">
    <property type="entry name" value="FPG_Glyclase"/>
</dbReference>
<evidence type="ECO:0000256" key="13">
    <source>
        <dbReference type="ARBA" id="ARBA00023295"/>
    </source>
</evidence>
<dbReference type="AlphaFoldDB" id="F1Z657"/>
<feature type="binding site" evidence="15">
    <location>
        <position position="144"/>
    </location>
    <ligand>
        <name>DNA</name>
        <dbReference type="ChEBI" id="CHEBI:16991"/>
    </ligand>
</feature>
<reference evidence="18 19" key="1">
    <citation type="journal article" date="2012" name="J. Bacteriol.">
        <title>Draft Genome Sequence of Novosphingobium nitrogenifigens Y88T.</title>
        <authorList>
            <person name="Strabala T.J."/>
            <person name="Macdonald L."/>
            <person name="Liu V."/>
            <person name="Smit A.M."/>
        </authorList>
    </citation>
    <scope>NUCLEOTIDE SEQUENCE [LARGE SCALE GENOMIC DNA]</scope>
    <source>
        <strain evidence="18 19">DSM 19370</strain>
    </source>
</reference>
<comment type="catalytic activity">
    <reaction evidence="1 15">
        <text>Hydrolysis of DNA containing ring-opened 7-methylguanine residues, releasing 2,6-diamino-4-hydroxy-5-(N-methyl)formamidopyrimidine.</text>
        <dbReference type="EC" id="3.2.2.23"/>
    </reaction>
</comment>
<dbReference type="InterPro" id="IPR012319">
    <property type="entry name" value="FPG_cat"/>
</dbReference>
<dbReference type="InterPro" id="IPR015887">
    <property type="entry name" value="DNA_glyclase_Znf_dom_DNA_BS"/>
</dbReference>
<dbReference type="InterPro" id="IPR000214">
    <property type="entry name" value="Znf_DNA_glyclase/AP_lyase"/>
</dbReference>
<keyword evidence="8 15" id="KW-0862">Zinc</keyword>
<dbReference type="InterPro" id="IPR035937">
    <property type="entry name" value="FPG_N"/>
</dbReference>
<dbReference type="GO" id="GO:0006284">
    <property type="term" value="P:base-excision repair"/>
    <property type="evidence" value="ECO:0007669"/>
    <property type="project" value="InterPro"/>
</dbReference>
<dbReference type="SMART" id="SM00898">
    <property type="entry name" value="Fapy_DNA_glyco"/>
    <property type="match status" value="1"/>
</dbReference>
<dbReference type="CDD" id="cd08966">
    <property type="entry name" value="EcFpg-like_N"/>
    <property type="match status" value="1"/>
</dbReference>
<accession>F1Z657</accession>
<dbReference type="EC" id="4.2.99.18" evidence="15"/>
<evidence type="ECO:0000256" key="9">
    <source>
        <dbReference type="ARBA" id="ARBA00023125"/>
    </source>
</evidence>
<dbReference type="PANTHER" id="PTHR22993">
    <property type="entry name" value="FORMAMIDOPYRIMIDINE-DNA GLYCOSYLASE"/>
    <property type="match status" value="1"/>
</dbReference>
<dbReference type="InParanoid" id="F1Z657"/>
<keyword evidence="19" id="KW-1185">Reference proteome</keyword>
<dbReference type="GO" id="GO:0008270">
    <property type="term" value="F:zinc ion binding"/>
    <property type="evidence" value="ECO:0007669"/>
    <property type="project" value="UniProtKB-UniRule"/>
</dbReference>
<dbReference type="eggNOG" id="COG0266">
    <property type="taxonomic scope" value="Bacteria"/>
</dbReference>
<keyword evidence="6 15" id="KW-0863">Zinc-finger</keyword>
<feature type="active site" description="Proton donor; for delta-elimination activity" evidence="15">
    <location>
        <position position="295"/>
    </location>
</feature>
<comment type="catalytic activity">
    <reaction evidence="14 15">
        <text>2'-deoxyribonucleotide-(2'-deoxyribose 5'-phosphate)-2'-deoxyribonucleotide-DNA = a 3'-end 2'-deoxyribonucleotide-(2,3-dehydro-2,3-deoxyribose 5'-phosphate)-DNA + a 5'-end 5'-phospho-2'-deoxyribonucleoside-DNA + H(+)</text>
        <dbReference type="Rhea" id="RHEA:66592"/>
        <dbReference type="Rhea" id="RHEA-COMP:13180"/>
        <dbReference type="Rhea" id="RHEA-COMP:16897"/>
        <dbReference type="Rhea" id="RHEA-COMP:17067"/>
        <dbReference type="ChEBI" id="CHEBI:15378"/>
        <dbReference type="ChEBI" id="CHEBI:136412"/>
        <dbReference type="ChEBI" id="CHEBI:157695"/>
        <dbReference type="ChEBI" id="CHEBI:167181"/>
        <dbReference type="EC" id="4.2.99.18"/>
    </reaction>
</comment>
<dbReference type="GO" id="GO:0003684">
    <property type="term" value="F:damaged DNA binding"/>
    <property type="evidence" value="ECO:0007669"/>
    <property type="project" value="InterPro"/>
</dbReference>
<keyword evidence="11 15" id="KW-0456">Lyase</keyword>
<dbReference type="Pfam" id="PF06831">
    <property type="entry name" value="H2TH"/>
    <property type="match status" value="1"/>
</dbReference>
<evidence type="ECO:0000256" key="6">
    <source>
        <dbReference type="ARBA" id="ARBA00022771"/>
    </source>
</evidence>
<evidence type="ECO:0000256" key="10">
    <source>
        <dbReference type="ARBA" id="ARBA00023204"/>
    </source>
</evidence>
<evidence type="ECO:0000313" key="18">
    <source>
        <dbReference type="EMBL" id="EGD59839.1"/>
    </source>
</evidence>
<evidence type="ECO:0000256" key="2">
    <source>
        <dbReference type="ARBA" id="ARBA00009409"/>
    </source>
</evidence>
<feature type="domain" description="Formamidopyrimidine-DNA glycosylase catalytic" evidence="17">
    <location>
        <begin position="37"/>
        <end position="147"/>
    </location>
</feature>
<dbReference type="SUPFAM" id="SSF57716">
    <property type="entry name" value="Glucocorticoid receptor-like (DNA-binding domain)"/>
    <property type="match status" value="1"/>
</dbReference>
<keyword evidence="4 15" id="KW-0479">Metal-binding</keyword>
<name>F1Z657_9SPHN</name>
<keyword evidence="13 15" id="KW-0326">Glycosidase</keyword>
<keyword evidence="7 15" id="KW-0378">Hydrolase</keyword>
<dbReference type="FunCoup" id="F1Z657">
    <property type="interactions" value="476"/>
</dbReference>
<evidence type="ECO:0000259" key="16">
    <source>
        <dbReference type="PROSITE" id="PS51066"/>
    </source>
</evidence>
<dbReference type="HOGENOM" id="CLU_038423_1_1_5"/>
<dbReference type="EMBL" id="AEWJ01000024">
    <property type="protein sequence ID" value="EGD59839.1"/>
    <property type="molecule type" value="Genomic_DNA"/>
</dbReference>
<dbReference type="GO" id="GO:0034039">
    <property type="term" value="F:8-oxo-7,8-dihydroguanine DNA N-glycosylase activity"/>
    <property type="evidence" value="ECO:0007669"/>
    <property type="project" value="TreeGrafter"/>
</dbReference>
<feature type="binding site" evidence="15">
    <location>
        <position position="125"/>
    </location>
    <ligand>
        <name>DNA</name>
        <dbReference type="ChEBI" id="CHEBI:16991"/>
    </ligand>
</feature>
<proteinExistence type="inferred from homology"/>
<dbReference type="PROSITE" id="PS51068">
    <property type="entry name" value="FPG_CAT"/>
    <property type="match status" value="1"/>
</dbReference>
<dbReference type="PROSITE" id="PS51066">
    <property type="entry name" value="ZF_FPG_2"/>
    <property type="match status" value="1"/>
</dbReference>
<keyword evidence="5 15" id="KW-0227">DNA damage</keyword>
<keyword evidence="10 15" id="KW-0234">DNA repair</keyword>
<dbReference type="Pfam" id="PF01149">
    <property type="entry name" value="Fapy_DNA_glyco"/>
    <property type="match status" value="1"/>
</dbReference>
<organism evidence="18 19">
    <name type="scientific">Novosphingobium nitrogenifigens DSM 19370</name>
    <dbReference type="NCBI Taxonomy" id="983920"/>
    <lineage>
        <taxon>Bacteria</taxon>
        <taxon>Pseudomonadati</taxon>
        <taxon>Pseudomonadota</taxon>
        <taxon>Alphaproteobacteria</taxon>
        <taxon>Sphingomonadales</taxon>
        <taxon>Sphingomonadaceae</taxon>
        <taxon>Novosphingobium</taxon>
    </lineage>
</organism>
<dbReference type="Pfam" id="PF06827">
    <property type="entry name" value="zf-FPG_IleRS"/>
    <property type="match status" value="1"/>
</dbReference>
<keyword evidence="9 15" id="KW-0238">DNA-binding</keyword>
<dbReference type="HAMAP" id="MF_00103">
    <property type="entry name" value="Fapy_DNA_glycosyl"/>
    <property type="match status" value="1"/>
</dbReference>
<dbReference type="Proteomes" id="UP000004728">
    <property type="component" value="Unassembled WGS sequence"/>
</dbReference>
<dbReference type="NCBIfam" id="NF002211">
    <property type="entry name" value="PRK01103.1"/>
    <property type="match status" value="1"/>
</dbReference>
<evidence type="ECO:0000256" key="12">
    <source>
        <dbReference type="ARBA" id="ARBA00023268"/>
    </source>
</evidence>
<feature type="active site" description="Proton donor" evidence="15">
    <location>
        <position position="38"/>
    </location>
</feature>
<feature type="domain" description="FPG-type" evidence="16">
    <location>
        <begin position="272"/>
        <end position="305"/>
    </location>
</feature>
<evidence type="ECO:0000256" key="1">
    <source>
        <dbReference type="ARBA" id="ARBA00001668"/>
    </source>
</evidence>
<dbReference type="STRING" id="983920.Y88_2278"/>
<comment type="function">
    <text evidence="15">Involved in base excision repair of DNA damaged by oxidation or by mutagenic agents. Acts as DNA glycosylase that recognizes and removes damaged bases. Has a preference for oxidized purines, such as 7,8-dihydro-8-oxoguanine (8-oxoG). Has AP (apurinic/apyrimidinic) lyase activity and introduces nicks in the DNA strand. Cleaves the DNA backbone by beta-delta elimination to generate a single-strand break at the site of the removed base with both 3'- and 5'-phosphates.</text>
</comment>
<evidence type="ECO:0000256" key="15">
    <source>
        <dbReference type="HAMAP-Rule" id="MF_00103"/>
    </source>
</evidence>
<keyword evidence="12 15" id="KW-0511">Multifunctional enzyme</keyword>
<gene>
    <name evidence="15" type="primary">mutM</name>
    <name evidence="15" type="synonym">fpg</name>
    <name evidence="18" type="ORF">Y88_2278</name>
</gene>
<evidence type="ECO:0000256" key="14">
    <source>
        <dbReference type="ARBA" id="ARBA00044632"/>
    </source>
</evidence>
<evidence type="ECO:0000256" key="3">
    <source>
        <dbReference type="ARBA" id="ARBA00011245"/>
    </source>
</evidence>
<feature type="binding site" evidence="15">
    <location>
        <position position="187"/>
    </location>
    <ligand>
        <name>DNA</name>
        <dbReference type="ChEBI" id="CHEBI:16991"/>
    </ligand>
</feature>
<dbReference type="GO" id="GO:0140078">
    <property type="term" value="F:class I DNA-(apurinic or apyrimidinic site) endonuclease activity"/>
    <property type="evidence" value="ECO:0007669"/>
    <property type="project" value="UniProtKB-EC"/>
</dbReference>
<dbReference type="FunFam" id="1.10.8.50:FF:000003">
    <property type="entry name" value="Formamidopyrimidine-DNA glycosylase"/>
    <property type="match status" value="1"/>
</dbReference>
<dbReference type="PROSITE" id="PS01242">
    <property type="entry name" value="ZF_FPG_1"/>
    <property type="match status" value="1"/>
</dbReference>
<dbReference type="SUPFAM" id="SSF46946">
    <property type="entry name" value="S13-like H2TH domain"/>
    <property type="match status" value="1"/>
</dbReference>
<comment type="caution">
    <text evidence="18">The sequence shown here is derived from an EMBL/GenBank/DDBJ whole genome shotgun (WGS) entry which is preliminary data.</text>
</comment>
<dbReference type="InterPro" id="IPR010979">
    <property type="entry name" value="Ribosomal_uS13-like_H2TH"/>
</dbReference>
<dbReference type="Gene3D" id="3.20.190.10">
    <property type="entry name" value="MutM-like, N-terminal"/>
    <property type="match status" value="1"/>
</dbReference>
<evidence type="ECO:0000256" key="5">
    <source>
        <dbReference type="ARBA" id="ARBA00022763"/>
    </source>
</evidence>
<dbReference type="SUPFAM" id="SSF81624">
    <property type="entry name" value="N-terminal domain of MutM-like DNA repair proteins"/>
    <property type="match status" value="1"/>
</dbReference>
<dbReference type="EC" id="3.2.2.23" evidence="15"/>
<evidence type="ECO:0000256" key="7">
    <source>
        <dbReference type="ARBA" id="ARBA00022801"/>
    </source>
</evidence>
<dbReference type="SMART" id="SM01232">
    <property type="entry name" value="H2TH"/>
    <property type="match status" value="1"/>
</dbReference>
<evidence type="ECO:0000256" key="4">
    <source>
        <dbReference type="ARBA" id="ARBA00022723"/>
    </source>
</evidence>
<feature type="active site" description="Proton donor; for beta-elimination activity" evidence="15">
    <location>
        <position position="93"/>
    </location>
</feature>
<evidence type="ECO:0000256" key="8">
    <source>
        <dbReference type="ARBA" id="ARBA00022833"/>
    </source>
</evidence>
<dbReference type="InterPro" id="IPR010663">
    <property type="entry name" value="Znf_FPG/IleRS"/>
</dbReference>
<dbReference type="PANTHER" id="PTHR22993:SF9">
    <property type="entry name" value="FORMAMIDOPYRIMIDINE-DNA GLYCOSYLASE"/>
    <property type="match status" value="1"/>
</dbReference>
<sequence>MPIVRAAKPDRTLRAGLAPPFLHTRSKVAVFRREQMPELPEVETTVRGLATVLAGERLTRVMVRRPDLRRPFPPDLVQALTGARVVALGRRAKYGLIQTDRGRTMVFHLGMSGRWRIDPGEIGKHDHLVLETARGRVLALNDARRFGSVDLVDTAALDAFGPFAALGPEPLGPGLTVAHLAQAFDGRVAAVKLVLLDQGVVAGLGNIYVCEALHRARIHPERAAGAVSRAALSRLVLEIRAVLEEAIEAGGSTLRDYARPDGELGYFAKEWRVYGREGKPCGCGGTVRRIVQGGRSTFFCPRCQK</sequence>
<evidence type="ECO:0000313" key="19">
    <source>
        <dbReference type="Proteomes" id="UP000004728"/>
    </source>
</evidence>
<evidence type="ECO:0000259" key="17">
    <source>
        <dbReference type="PROSITE" id="PS51068"/>
    </source>
</evidence>